<dbReference type="Gene3D" id="3.30.70.120">
    <property type="match status" value="1"/>
</dbReference>
<dbReference type="PANTHER" id="PTHR23419:SF8">
    <property type="entry name" value="FI09726P"/>
    <property type="match status" value="1"/>
</dbReference>
<reference evidence="2 3" key="1">
    <citation type="submission" date="2019-02" db="EMBL/GenBank/DDBJ databases">
        <title>Deep-cultivation of Planctomycetes and their phenomic and genomic characterization uncovers novel biology.</title>
        <authorList>
            <person name="Wiegand S."/>
            <person name="Jogler M."/>
            <person name="Boedeker C."/>
            <person name="Pinto D."/>
            <person name="Vollmers J."/>
            <person name="Rivas-Marin E."/>
            <person name="Kohn T."/>
            <person name="Peeters S.H."/>
            <person name="Heuer A."/>
            <person name="Rast P."/>
            <person name="Oberbeckmann S."/>
            <person name="Bunk B."/>
            <person name="Jeske O."/>
            <person name="Meyerdierks A."/>
            <person name="Storesund J.E."/>
            <person name="Kallscheuer N."/>
            <person name="Luecker S."/>
            <person name="Lage O.M."/>
            <person name="Pohl T."/>
            <person name="Merkel B.J."/>
            <person name="Hornburger P."/>
            <person name="Mueller R.-W."/>
            <person name="Bruemmer F."/>
            <person name="Labrenz M."/>
            <person name="Spormann A.M."/>
            <person name="Op Den Camp H."/>
            <person name="Overmann J."/>
            <person name="Amann R."/>
            <person name="Jetten M.S.M."/>
            <person name="Mascher T."/>
            <person name="Medema M.H."/>
            <person name="Devos D.P."/>
            <person name="Kaster A.-K."/>
            <person name="Ovreas L."/>
            <person name="Rohde M."/>
            <person name="Galperin M.Y."/>
            <person name="Jogler C."/>
        </authorList>
    </citation>
    <scope>NUCLEOTIDE SEQUENCE [LARGE SCALE GENOMIC DNA]</scope>
    <source>
        <strain evidence="2 3">Pla111</strain>
    </source>
</reference>
<gene>
    <name evidence="2" type="primary">cutA</name>
    <name evidence="2" type="ORF">Pla111_19590</name>
</gene>
<dbReference type="InterPro" id="IPR015867">
    <property type="entry name" value="N-reg_PII/ATP_PRibTrfase_C"/>
</dbReference>
<dbReference type="GO" id="GO:0005507">
    <property type="term" value="F:copper ion binding"/>
    <property type="evidence" value="ECO:0007669"/>
    <property type="project" value="TreeGrafter"/>
</dbReference>
<dbReference type="EMBL" id="SJPH01000003">
    <property type="protein sequence ID" value="TWT46857.1"/>
    <property type="molecule type" value="Genomic_DNA"/>
</dbReference>
<evidence type="ECO:0000313" key="2">
    <source>
        <dbReference type="EMBL" id="TWT46857.1"/>
    </source>
</evidence>
<dbReference type="Pfam" id="PF03091">
    <property type="entry name" value="CutA1"/>
    <property type="match status" value="1"/>
</dbReference>
<dbReference type="InterPro" id="IPR004323">
    <property type="entry name" value="Ion_tolerance_CutA"/>
</dbReference>
<sequence>MPTPALLLVTTTAPDRATADRLARVLVERRLAACVQVAGPLHSTYRWQGVIESAEEWQVTAKTLPACFAALSAALHELHPYETPELIATPVTEVSAAYAAWVAEECAE</sequence>
<comment type="caution">
    <text evidence="2">The sequence shown here is derived from an EMBL/GenBank/DDBJ whole genome shotgun (WGS) entry which is preliminary data.</text>
</comment>
<evidence type="ECO:0000313" key="3">
    <source>
        <dbReference type="Proteomes" id="UP000318995"/>
    </source>
</evidence>
<protein>
    <submittedName>
        <fullName evidence="2">Divalent-cation tolerance protein CutA</fullName>
    </submittedName>
</protein>
<dbReference type="InterPro" id="IPR011322">
    <property type="entry name" value="N-reg_PII-like_a/b"/>
</dbReference>
<keyword evidence="3" id="KW-1185">Reference proteome</keyword>
<accession>A0A5C5W8Q4</accession>
<proteinExistence type="inferred from homology"/>
<name>A0A5C5W8Q4_9BACT</name>
<dbReference type="GO" id="GO:0010038">
    <property type="term" value="P:response to metal ion"/>
    <property type="evidence" value="ECO:0007669"/>
    <property type="project" value="InterPro"/>
</dbReference>
<dbReference type="Proteomes" id="UP000318995">
    <property type="component" value="Unassembled WGS sequence"/>
</dbReference>
<dbReference type="OrthoDB" id="37622at2"/>
<dbReference type="AlphaFoldDB" id="A0A5C5W8Q4"/>
<organism evidence="2 3">
    <name type="scientific">Botrimarina hoheduenensis</name>
    <dbReference type="NCBI Taxonomy" id="2528000"/>
    <lineage>
        <taxon>Bacteria</taxon>
        <taxon>Pseudomonadati</taxon>
        <taxon>Planctomycetota</taxon>
        <taxon>Planctomycetia</taxon>
        <taxon>Pirellulales</taxon>
        <taxon>Lacipirellulaceae</taxon>
        <taxon>Botrimarina</taxon>
    </lineage>
</organism>
<dbReference type="SUPFAM" id="SSF54913">
    <property type="entry name" value="GlnB-like"/>
    <property type="match status" value="1"/>
</dbReference>
<dbReference type="PANTHER" id="PTHR23419">
    <property type="entry name" value="DIVALENT CATION TOLERANCE CUTA-RELATED"/>
    <property type="match status" value="1"/>
</dbReference>
<dbReference type="RefSeq" id="WP_146573694.1">
    <property type="nucleotide sequence ID" value="NZ_SJPH01000003.1"/>
</dbReference>
<evidence type="ECO:0000256" key="1">
    <source>
        <dbReference type="ARBA" id="ARBA00010169"/>
    </source>
</evidence>
<comment type="similarity">
    <text evidence="1">Belongs to the CutA family.</text>
</comment>